<sequence>MTEYSRTVAAAGEDAVVAVIAEALAAQDSAHPAPCPGSADGESAPTVLLGIGDDAAVLDVNGPAGTAPAVVMSTDTMSQDQDFRLRWWADADASGFDIGIKAAAQNLSDLNAMGAVPAVLLVSLSLPGATTLEWVRQFYRGLKHAGEQPGGANARIIGGDLGASDVISVSITAVGTIPPGHAPLRRDGAGAGDQVALAGTLGRAAAGLAYLEASSSGERMAHLKDAALPQELLDQCRAAQLRPAPPLRSGPAAVRGGATAGLDISDGLRRDAARLERASGVRIIFDEEQLDLWAQDLAPMAQALEDPQRHGQWVRAGGEDYALLATFPADAALPQGFTRVGAVVAAAQDGVEDSAQGSVGDSAQ</sequence>
<dbReference type="InterPro" id="IPR016188">
    <property type="entry name" value="PurM-like_N"/>
</dbReference>
<evidence type="ECO:0000259" key="1">
    <source>
        <dbReference type="Pfam" id="PF00586"/>
    </source>
</evidence>
<dbReference type="GO" id="GO:0009228">
    <property type="term" value="P:thiamine biosynthetic process"/>
    <property type="evidence" value="ECO:0007669"/>
    <property type="project" value="InterPro"/>
</dbReference>
<dbReference type="Gene3D" id="3.90.650.10">
    <property type="entry name" value="PurM-like C-terminal domain"/>
    <property type="match status" value="1"/>
</dbReference>
<dbReference type="InterPro" id="IPR006283">
    <property type="entry name" value="ThiL-like"/>
</dbReference>
<feature type="domain" description="PurM-like N-terminal" evidence="1">
    <location>
        <begin position="52"/>
        <end position="177"/>
    </location>
</feature>
<evidence type="ECO:0000313" key="2">
    <source>
        <dbReference type="EMBL" id="HIX00719.1"/>
    </source>
</evidence>
<dbReference type="InterPro" id="IPR036676">
    <property type="entry name" value="PurM-like_C_sf"/>
</dbReference>
<name>A0A9D1UUN6_9MICC</name>
<dbReference type="Proteomes" id="UP000824151">
    <property type="component" value="Unassembled WGS sequence"/>
</dbReference>
<accession>A0A9D1UUN6</accession>
<organism evidence="2 3">
    <name type="scientific">Candidatus Nesterenkonia stercoripullorum</name>
    <dbReference type="NCBI Taxonomy" id="2838701"/>
    <lineage>
        <taxon>Bacteria</taxon>
        <taxon>Bacillati</taxon>
        <taxon>Actinomycetota</taxon>
        <taxon>Actinomycetes</taxon>
        <taxon>Micrococcales</taxon>
        <taxon>Micrococcaceae</taxon>
        <taxon>Nesterenkonia</taxon>
    </lineage>
</organism>
<dbReference type="PANTHER" id="PTHR30270:SF0">
    <property type="entry name" value="THIAMINE-MONOPHOSPHATE KINASE"/>
    <property type="match status" value="1"/>
</dbReference>
<dbReference type="Pfam" id="PF00586">
    <property type="entry name" value="AIRS"/>
    <property type="match status" value="1"/>
</dbReference>
<dbReference type="AlphaFoldDB" id="A0A9D1UUN6"/>
<dbReference type="EC" id="2.7.4.16" evidence="2"/>
<dbReference type="CDD" id="cd02194">
    <property type="entry name" value="ThiL"/>
    <property type="match status" value="1"/>
</dbReference>
<gene>
    <name evidence="2" type="primary">thiL</name>
    <name evidence="2" type="ORF">H9871_11330</name>
</gene>
<dbReference type="Gene3D" id="3.30.1330.10">
    <property type="entry name" value="PurM-like, N-terminal domain"/>
    <property type="match status" value="1"/>
</dbReference>
<protein>
    <submittedName>
        <fullName evidence="2">Thiamine-phosphate kinase</fullName>
        <ecNumber evidence="2">2.7.4.16</ecNumber>
    </submittedName>
</protein>
<comment type="caution">
    <text evidence="2">The sequence shown here is derived from an EMBL/GenBank/DDBJ whole genome shotgun (WGS) entry which is preliminary data.</text>
</comment>
<dbReference type="SUPFAM" id="SSF55326">
    <property type="entry name" value="PurM N-terminal domain-like"/>
    <property type="match status" value="1"/>
</dbReference>
<feature type="non-terminal residue" evidence="2">
    <location>
        <position position="364"/>
    </location>
</feature>
<reference evidence="2" key="1">
    <citation type="journal article" date="2021" name="PeerJ">
        <title>Extensive microbial diversity within the chicken gut microbiome revealed by metagenomics and culture.</title>
        <authorList>
            <person name="Gilroy R."/>
            <person name="Ravi A."/>
            <person name="Getino M."/>
            <person name="Pursley I."/>
            <person name="Horton D.L."/>
            <person name="Alikhan N.F."/>
            <person name="Baker D."/>
            <person name="Gharbi K."/>
            <person name="Hall N."/>
            <person name="Watson M."/>
            <person name="Adriaenssens E.M."/>
            <person name="Foster-Nyarko E."/>
            <person name="Jarju S."/>
            <person name="Secka A."/>
            <person name="Antonio M."/>
            <person name="Oren A."/>
            <person name="Chaudhuri R.R."/>
            <person name="La Ragione R."/>
            <person name="Hildebrand F."/>
            <person name="Pallen M.J."/>
        </authorList>
    </citation>
    <scope>NUCLEOTIDE SEQUENCE</scope>
    <source>
        <strain evidence="2">ChiHejej3B27-3195</strain>
    </source>
</reference>
<dbReference type="PANTHER" id="PTHR30270">
    <property type="entry name" value="THIAMINE-MONOPHOSPHATE KINASE"/>
    <property type="match status" value="1"/>
</dbReference>
<proteinExistence type="inferred from homology"/>
<keyword evidence="2" id="KW-0808">Transferase</keyword>
<dbReference type="PIRSF" id="PIRSF005303">
    <property type="entry name" value="Thiam_monoph_kin"/>
    <property type="match status" value="1"/>
</dbReference>
<dbReference type="InterPro" id="IPR036921">
    <property type="entry name" value="PurM-like_N_sf"/>
</dbReference>
<reference evidence="2" key="2">
    <citation type="submission" date="2021-04" db="EMBL/GenBank/DDBJ databases">
        <authorList>
            <person name="Gilroy R."/>
        </authorList>
    </citation>
    <scope>NUCLEOTIDE SEQUENCE</scope>
    <source>
        <strain evidence="2">ChiHejej3B27-3195</strain>
    </source>
</reference>
<dbReference type="SUPFAM" id="SSF56042">
    <property type="entry name" value="PurM C-terminal domain-like"/>
    <property type="match status" value="1"/>
</dbReference>
<keyword evidence="2" id="KW-0418">Kinase</keyword>
<dbReference type="EMBL" id="DXGD01000422">
    <property type="protein sequence ID" value="HIX00719.1"/>
    <property type="molecule type" value="Genomic_DNA"/>
</dbReference>
<dbReference type="HAMAP" id="MF_02128">
    <property type="entry name" value="TMP_kinase"/>
    <property type="match status" value="1"/>
</dbReference>
<dbReference type="NCBIfam" id="TIGR01379">
    <property type="entry name" value="thiL"/>
    <property type="match status" value="1"/>
</dbReference>
<dbReference type="GO" id="GO:0009030">
    <property type="term" value="F:thiamine-phosphate kinase activity"/>
    <property type="evidence" value="ECO:0007669"/>
    <property type="project" value="UniProtKB-EC"/>
</dbReference>
<evidence type="ECO:0000313" key="3">
    <source>
        <dbReference type="Proteomes" id="UP000824151"/>
    </source>
</evidence>